<dbReference type="PANTHER" id="PTHR11241">
    <property type="entry name" value="DEOXYURIDINE 5'-TRIPHOSPHATE NUCLEOTIDOHYDROLASE"/>
    <property type="match status" value="1"/>
</dbReference>
<dbReference type="Ensembl" id="ENSCHIT00000024415.1">
    <property type="protein sequence ID" value="ENSCHIP00000016608.1"/>
    <property type="gene ID" value="ENSCHIG00000016797.1"/>
</dbReference>
<evidence type="ECO:0000256" key="2">
    <source>
        <dbReference type="ARBA" id="ARBA00006581"/>
    </source>
</evidence>
<reference evidence="8" key="2">
    <citation type="submission" date="2025-08" db="UniProtKB">
        <authorList>
            <consortium name="Ensembl"/>
        </authorList>
    </citation>
    <scope>IDENTIFICATION</scope>
</reference>
<sequence length="181" mass="19512">MFPGPGLKIPPKGSVSPAPSCADALPSLPSSQEVQVISASRWGLAVEEEGMRLCFAQLWEHTTAPTTGSVCSSGYDLYRVHGYTIPPMEKVLVKTNIQIALPSGCYGREAPRSDLAKHFIEVGVDVGVILFNFGKEKFEVKKGGRIAQLICEWIFYPEIEEIQALDDTERGSGGLGSAGNN</sequence>
<dbReference type="InterPro" id="IPR008181">
    <property type="entry name" value="dUTPase"/>
</dbReference>
<dbReference type="InterPro" id="IPR033704">
    <property type="entry name" value="dUTPase_trimeric"/>
</dbReference>
<comment type="similarity">
    <text evidence="2 5">Belongs to the dUTPase family.</text>
</comment>
<dbReference type="InterPro" id="IPR029054">
    <property type="entry name" value="dUTPase-like"/>
</dbReference>
<evidence type="ECO:0000259" key="7">
    <source>
        <dbReference type="Pfam" id="PF00692"/>
    </source>
</evidence>
<dbReference type="SUPFAM" id="SSF51283">
    <property type="entry name" value="dUTPase-like"/>
    <property type="match status" value="1"/>
</dbReference>
<dbReference type="PANTHER" id="PTHR11241:SF0">
    <property type="entry name" value="DEOXYURIDINE 5'-TRIPHOSPHATE NUCLEOTIDOHYDROLASE"/>
    <property type="match status" value="1"/>
</dbReference>
<dbReference type="UniPathway" id="UPA00610">
    <property type="reaction ID" value="UER00666"/>
</dbReference>
<dbReference type="GeneTree" id="ENSGT00390000018390"/>
<accession>A0A452EXC4</accession>
<dbReference type="EC" id="3.6.1.23" evidence="5"/>
<keyword evidence="5" id="KW-0479">Metal-binding</keyword>
<dbReference type="EMBL" id="LWLT01000025">
    <property type="status" value="NOT_ANNOTATED_CDS"/>
    <property type="molecule type" value="Genomic_DNA"/>
</dbReference>
<dbReference type="STRING" id="9925.ENSCHIP00000016608"/>
<evidence type="ECO:0000256" key="4">
    <source>
        <dbReference type="ARBA" id="ARBA00023080"/>
    </source>
</evidence>
<comment type="function">
    <text evidence="5">Involved in nucleotide metabolism via production of dUMP, the immediate precursor of thymidine nucleotides, and decreases the intracellular concentration of dUTP so that uracil cannot be incorporated into DNA.</text>
</comment>
<dbReference type="GO" id="GO:0046081">
    <property type="term" value="P:dUTP catabolic process"/>
    <property type="evidence" value="ECO:0007669"/>
    <property type="project" value="UniProtKB-UniRule"/>
</dbReference>
<evidence type="ECO:0000256" key="3">
    <source>
        <dbReference type="ARBA" id="ARBA00022801"/>
    </source>
</evidence>
<keyword evidence="5" id="KW-0460">Magnesium</keyword>
<proteinExistence type="inferred from homology"/>
<dbReference type="AlphaFoldDB" id="A0A452EXC4"/>
<dbReference type="GO" id="GO:0006226">
    <property type="term" value="P:dUMP biosynthetic process"/>
    <property type="evidence" value="ECO:0007669"/>
    <property type="project" value="UniProtKB-UniRule"/>
</dbReference>
<dbReference type="InterPro" id="IPR036157">
    <property type="entry name" value="dUTPase-like_sf"/>
</dbReference>
<dbReference type="NCBIfam" id="TIGR00576">
    <property type="entry name" value="dut"/>
    <property type="match status" value="1"/>
</dbReference>
<keyword evidence="9" id="KW-1185">Reference proteome</keyword>
<feature type="region of interest" description="Disordered" evidence="6">
    <location>
        <begin position="1"/>
        <end position="21"/>
    </location>
</feature>
<keyword evidence="4 5" id="KW-0546">Nucleotide metabolism</keyword>
<evidence type="ECO:0000256" key="6">
    <source>
        <dbReference type="SAM" id="MobiDB-lite"/>
    </source>
</evidence>
<evidence type="ECO:0000313" key="9">
    <source>
        <dbReference type="Proteomes" id="UP000291000"/>
    </source>
</evidence>
<dbReference type="GO" id="GO:0004170">
    <property type="term" value="F:dUTP diphosphatase activity"/>
    <property type="evidence" value="ECO:0007669"/>
    <property type="project" value="UniProtKB-UniRule"/>
</dbReference>
<name>A0A452EXC4_CAPHI</name>
<keyword evidence="3 5" id="KW-0378">Hydrolase</keyword>
<dbReference type="Gene3D" id="2.70.40.10">
    <property type="match status" value="1"/>
</dbReference>
<protein>
    <recommendedName>
        <fullName evidence="5">Deoxyuridine 5'-triphosphate nucleotidohydrolase</fullName>
        <shortName evidence="5">dUTPase</shortName>
        <ecNumber evidence="5">3.6.1.23</ecNumber>
    </recommendedName>
    <alternativeName>
        <fullName evidence="5">dUTP pyrophosphatase</fullName>
    </alternativeName>
</protein>
<reference evidence="8 9" key="1">
    <citation type="submission" date="2016-04" db="EMBL/GenBank/DDBJ databases">
        <title>Polished mammalian reference genomes with single-molecule sequencing and chromosome conformation capture applied to the Capra hircus genome.</title>
        <authorList>
            <person name="Bickhart D.M."/>
            <person name="Koren S."/>
            <person name="Rosen B."/>
            <person name="Hastie A."/>
            <person name="Liachko I."/>
            <person name="Sullivan S.T."/>
            <person name="Burton J."/>
            <person name="Sayre B.L."/>
            <person name="Huson H.J."/>
            <person name="Lee J."/>
            <person name="Lam E."/>
            <person name="Kelley C.M."/>
            <person name="Hutchison J.L."/>
            <person name="Zhou Y."/>
            <person name="Sun J."/>
            <person name="Crisa A."/>
            <person name="Schwartz J.C."/>
            <person name="Hammond J.A."/>
            <person name="Schroeder S.G."/>
            <person name="Liu G.E."/>
            <person name="Dunham M."/>
            <person name="Shendure J."/>
            <person name="Sonstegard T.S."/>
            <person name="Phillippy A.M."/>
            <person name="Van Tassell C.P."/>
            <person name="Smith T.P."/>
        </authorList>
    </citation>
    <scope>NUCLEOTIDE SEQUENCE [LARGE SCALE GENOMIC DNA]</scope>
</reference>
<dbReference type="Proteomes" id="UP000291000">
    <property type="component" value="Chromosome 26"/>
</dbReference>
<comment type="catalytic activity">
    <reaction evidence="5">
        <text>dUTP + H2O = dUMP + diphosphate + H(+)</text>
        <dbReference type="Rhea" id="RHEA:10248"/>
        <dbReference type="ChEBI" id="CHEBI:15377"/>
        <dbReference type="ChEBI" id="CHEBI:15378"/>
        <dbReference type="ChEBI" id="CHEBI:33019"/>
        <dbReference type="ChEBI" id="CHEBI:61555"/>
        <dbReference type="ChEBI" id="CHEBI:246422"/>
        <dbReference type="EC" id="3.6.1.23"/>
    </reaction>
</comment>
<comment type="cofactor">
    <cofactor evidence="5">
        <name>Mg(2+)</name>
        <dbReference type="ChEBI" id="CHEBI:18420"/>
    </cofactor>
</comment>
<evidence type="ECO:0000313" key="8">
    <source>
        <dbReference type="Ensembl" id="ENSCHIP00000016608.1"/>
    </source>
</evidence>
<dbReference type="GO" id="GO:0000287">
    <property type="term" value="F:magnesium ion binding"/>
    <property type="evidence" value="ECO:0007669"/>
    <property type="project" value="UniProtKB-UniRule"/>
</dbReference>
<dbReference type="CDD" id="cd07557">
    <property type="entry name" value="trimeric_dUTPase"/>
    <property type="match status" value="1"/>
</dbReference>
<comment type="pathway">
    <text evidence="1 5">Pyrimidine metabolism; dUMP biosynthesis; dUMP from dCTP (dUTP route): step 2/2.</text>
</comment>
<reference evidence="8" key="3">
    <citation type="submission" date="2025-09" db="UniProtKB">
        <authorList>
            <consortium name="Ensembl"/>
        </authorList>
    </citation>
    <scope>IDENTIFICATION</scope>
</reference>
<evidence type="ECO:0000256" key="1">
    <source>
        <dbReference type="ARBA" id="ARBA00005142"/>
    </source>
</evidence>
<dbReference type="Pfam" id="PF00692">
    <property type="entry name" value="dUTPase"/>
    <property type="match status" value="1"/>
</dbReference>
<evidence type="ECO:0000256" key="5">
    <source>
        <dbReference type="RuleBase" id="RU367024"/>
    </source>
</evidence>
<feature type="domain" description="dUTPase-like" evidence="7">
    <location>
        <begin position="62"/>
        <end position="179"/>
    </location>
</feature>
<organism evidence="8 9">
    <name type="scientific">Capra hircus</name>
    <name type="common">Goat</name>
    <dbReference type="NCBI Taxonomy" id="9925"/>
    <lineage>
        <taxon>Eukaryota</taxon>
        <taxon>Metazoa</taxon>
        <taxon>Chordata</taxon>
        <taxon>Craniata</taxon>
        <taxon>Vertebrata</taxon>
        <taxon>Euteleostomi</taxon>
        <taxon>Mammalia</taxon>
        <taxon>Eutheria</taxon>
        <taxon>Laurasiatheria</taxon>
        <taxon>Artiodactyla</taxon>
        <taxon>Ruminantia</taxon>
        <taxon>Pecora</taxon>
        <taxon>Bovidae</taxon>
        <taxon>Caprinae</taxon>
        <taxon>Capra</taxon>
    </lineage>
</organism>